<protein>
    <recommendedName>
        <fullName evidence="1">Bacteriophage T5 Orf172 DNA-binding domain-containing protein</fullName>
    </recommendedName>
</protein>
<dbReference type="KEGG" id="azo:azo2641"/>
<dbReference type="Pfam" id="PF10544">
    <property type="entry name" value="T5orf172"/>
    <property type="match status" value="1"/>
</dbReference>
<dbReference type="SMART" id="SM00974">
    <property type="entry name" value="T5orf172"/>
    <property type="match status" value="1"/>
</dbReference>
<gene>
    <name evidence="2" type="ordered locus">azo2641</name>
</gene>
<dbReference type="EMBL" id="AM406670">
    <property type="protein sequence ID" value="CAL95258.1"/>
    <property type="molecule type" value="Genomic_DNA"/>
</dbReference>
<feature type="domain" description="Bacteriophage T5 Orf172 DNA-binding" evidence="1">
    <location>
        <begin position="136"/>
        <end position="220"/>
    </location>
</feature>
<dbReference type="AlphaFoldDB" id="A1K8V3"/>
<dbReference type="HOGENOM" id="CLU_1203663_0_0_4"/>
<sequence>MSTYTVDRAGAKGLAAAIFADLRDNEGLVGTSFRLREVAQPLLETKATPEQRNTLIPRPMARDEEPFEKTVWWYLRGFADGANDFDKVGRGIYRKKTLEDIDRDVADDAGDEEEDDSVGTSPGFIYAFTFPLIEKKGEAFPIKIGKTIGDAKARIEAQTKGSAIFEPAMFLKSWRVTHFGYAESAIHNILKFRGCWMANAPGKEWFMTTVEDVESIIRFLGNSHSQSE</sequence>
<evidence type="ECO:0000313" key="3">
    <source>
        <dbReference type="Proteomes" id="UP000002588"/>
    </source>
</evidence>
<keyword evidence="3" id="KW-1185">Reference proteome</keyword>
<dbReference type="RefSeq" id="WP_011766368.1">
    <property type="nucleotide sequence ID" value="NC_008702.1"/>
</dbReference>
<dbReference type="InterPro" id="IPR018306">
    <property type="entry name" value="Phage_T5_Orf172_DNA-bd"/>
</dbReference>
<dbReference type="STRING" id="62928.azo2641"/>
<dbReference type="eggNOG" id="ENOG503488H">
    <property type="taxonomic scope" value="Bacteria"/>
</dbReference>
<reference evidence="2 3" key="1">
    <citation type="journal article" date="2006" name="Nat. Biotechnol.">
        <title>Complete genome of the mutualistic, N2-fixing grass endophyte Azoarcus sp. strain BH72.</title>
        <authorList>
            <person name="Krause A."/>
            <person name="Ramakumar A."/>
            <person name="Bartels D."/>
            <person name="Battistoni F."/>
            <person name="Bekel T."/>
            <person name="Boch J."/>
            <person name="Boehm M."/>
            <person name="Friedrich F."/>
            <person name="Hurek T."/>
            <person name="Krause L."/>
            <person name="Linke B."/>
            <person name="McHardy A.C."/>
            <person name="Sarkar A."/>
            <person name="Schneiker S."/>
            <person name="Syed A.A."/>
            <person name="Thauer R."/>
            <person name="Vorhoelter F.-J."/>
            <person name="Weidner S."/>
            <person name="Puehler A."/>
            <person name="Reinhold-Hurek B."/>
            <person name="Kaiser O."/>
            <person name="Goesmann A."/>
        </authorList>
    </citation>
    <scope>NUCLEOTIDE SEQUENCE [LARGE SCALE GENOMIC DNA]</scope>
    <source>
        <strain evidence="2 3">BH72</strain>
    </source>
</reference>
<evidence type="ECO:0000313" key="2">
    <source>
        <dbReference type="EMBL" id="CAL95258.1"/>
    </source>
</evidence>
<proteinExistence type="predicted"/>
<accession>A1K8V3</accession>
<dbReference type="Proteomes" id="UP000002588">
    <property type="component" value="Chromosome"/>
</dbReference>
<name>A1K8V3_AZOSB</name>
<evidence type="ECO:0000259" key="1">
    <source>
        <dbReference type="SMART" id="SM00974"/>
    </source>
</evidence>
<organism evidence="2 3">
    <name type="scientific">Azoarcus sp. (strain BH72)</name>
    <dbReference type="NCBI Taxonomy" id="418699"/>
    <lineage>
        <taxon>Bacteria</taxon>
        <taxon>Pseudomonadati</taxon>
        <taxon>Pseudomonadota</taxon>
        <taxon>Betaproteobacteria</taxon>
        <taxon>Rhodocyclales</taxon>
        <taxon>Zoogloeaceae</taxon>
        <taxon>Azoarcus</taxon>
    </lineage>
</organism>